<dbReference type="EMBL" id="JAYFSI010000002">
    <property type="protein sequence ID" value="MEA5360358.1"/>
    <property type="molecule type" value="Genomic_DNA"/>
</dbReference>
<evidence type="ECO:0000259" key="1">
    <source>
        <dbReference type="Pfam" id="PF00198"/>
    </source>
</evidence>
<evidence type="ECO:0000313" key="2">
    <source>
        <dbReference type="EMBL" id="MEA5360358.1"/>
    </source>
</evidence>
<dbReference type="Pfam" id="PF00198">
    <property type="entry name" value="2-oxoacid_dh"/>
    <property type="match status" value="1"/>
</dbReference>
<gene>
    <name evidence="2" type="ORF">VA596_12495</name>
</gene>
<sequence length="258" mass="27773">MNVRPLPAQRRHTLYLQEQLRAFSPVFLDTEVDMSAVRAHRAAGGRRISTVTHVLHAAARVLAAHPDANAALSGRVSPRIARFSTVSGKLTLDKTLAGQRVVLAAVLPDLDRLELGEIQALVERHRDADPETDPAFAKLRALHRVPPVVGRLLFRLAGRSLAERPAMAGTFAVTSLGHRPVHGFHSVGGTTITFGVGQVTDRPVVRDGAVVVAPVLRLNLTFDHRVLDGAEAADVLTEVKDRLEKVPDAATWPGAVTA</sequence>
<evidence type="ECO:0000313" key="3">
    <source>
        <dbReference type="Proteomes" id="UP001304298"/>
    </source>
</evidence>
<dbReference type="SUPFAM" id="SSF52777">
    <property type="entry name" value="CoA-dependent acyltransferases"/>
    <property type="match status" value="1"/>
</dbReference>
<protein>
    <submittedName>
        <fullName evidence="2">2-oxo acid dehydrogenase subunit E2</fullName>
    </submittedName>
</protein>
<keyword evidence="3" id="KW-1185">Reference proteome</keyword>
<dbReference type="Proteomes" id="UP001304298">
    <property type="component" value="Unassembled WGS sequence"/>
</dbReference>
<feature type="domain" description="2-oxoacid dehydrogenase acyltransferase catalytic" evidence="1">
    <location>
        <begin position="161"/>
        <end position="246"/>
    </location>
</feature>
<accession>A0ABU5R2E7</accession>
<organism evidence="2 3">
    <name type="scientific">Amycolatopsis heterodermiae</name>
    <dbReference type="NCBI Taxonomy" id="3110235"/>
    <lineage>
        <taxon>Bacteria</taxon>
        <taxon>Bacillati</taxon>
        <taxon>Actinomycetota</taxon>
        <taxon>Actinomycetes</taxon>
        <taxon>Pseudonocardiales</taxon>
        <taxon>Pseudonocardiaceae</taxon>
        <taxon>Amycolatopsis</taxon>
    </lineage>
</organism>
<comment type="caution">
    <text evidence="2">The sequence shown here is derived from an EMBL/GenBank/DDBJ whole genome shotgun (WGS) entry which is preliminary data.</text>
</comment>
<proteinExistence type="predicted"/>
<dbReference type="Gene3D" id="3.30.559.10">
    <property type="entry name" value="Chloramphenicol acetyltransferase-like domain"/>
    <property type="match status" value="1"/>
</dbReference>
<dbReference type="RefSeq" id="WP_323326428.1">
    <property type="nucleotide sequence ID" value="NZ_JAYFSI010000002.1"/>
</dbReference>
<reference evidence="2 3" key="1">
    <citation type="submission" date="2023-12" db="EMBL/GenBank/DDBJ databases">
        <title>Amycolatopsis sp. V23-08.</title>
        <authorList>
            <person name="Somphong A."/>
        </authorList>
    </citation>
    <scope>NUCLEOTIDE SEQUENCE [LARGE SCALE GENOMIC DNA]</scope>
    <source>
        <strain evidence="2 3">V23-08</strain>
    </source>
</reference>
<dbReference type="InterPro" id="IPR001078">
    <property type="entry name" value="2-oxoacid_DH_actylTfrase"/>
</dbReference>
<dbReference type="InterPro" id="IPR023213">
    <property type="entry name" value="CAT-like_dom_sf"/>
</dbReference>
<name>A0ABU5R2E7_9PSEU</name>